<dbReference type="PANTHER" id="PTHR13164:SF3">
    <property type="entry name" value="CALCYCLIN-BINDING PROTEIN"/>
    <property type="match status" value="1"/>
</dbReference>
<organism evidence="2">
    <name type="scientific">Phaeocystis cordata</name>
    <dbReference type="NCBI Taxonomy" id="118079"/>
    <lineage>
        <taxon>Eukaryota</taxon>
        <taxon>Haptista</taxon>
        <taxon>Haptophyta</taxon>
        <taxon>Prymnesiophyceae</taxon>
        <taxon>Phaeocystales</taxon>
        <taxon>Phaeocystaceae</taxon>
        <taxon>Phaeocystis</taxon>
    </lineage>
</organism>
<dbReference type="SUPFAM" id="SSF49764">
    <property type="entry name" value="HSP20-like chaperones"/>
    <property type="match status" value="1"/>
</dbReference>
<dbReference type="GO" id="GO:0005634">
    <property type="term" value="C:nucleus"/>
    <property type="evidence" value="ECO:0007669"/>
    <property type="project" value="TreeGrafter"/>
</dbReference>
<dbReference type="InterPro" id="IPR052289">
    <property type="entry name" value="Calcyclin-binding_UBL-bridge"/>
</dbReference>
<dbReference type="InterPro" id="IPR007052">
    <property type="entry name" value="CS_dom"/>
</dbReference>
<sequence>MTGAGGCAQAVGAPEEGTAVLKKTEEAKASGAGGAKRGWSRSVKTYSWSDGPHPDQVDSHVHLYITIPEASELTKEHVDVAFGPARVEVRVNLPENRTWFFRREGLYAPIDPEASSWFLSKNKHRICVKLAKVEPKKKWHGLTTVFAMVEDRRKDALDFGLAAITGSTSHVRRNPLTKESQNIVSGGKREYWSGPPKYEWNEHDRQYHN</sequence>
<proteinExistence type="predicted"/>
<dbReference type="AlphaFoldDB" id="A0A7S1HR56"/>
<dbReference type="PROSITE" id="PS51203">
    <property type="entry name" value="CS"/>
    <property type="match status" value="1"/>
</dbReference>
<reference evidence="2" key="1">
    <citation type="submission" date="2021-01" db="EMBL/GenBank/DDBJ databases">
        <authorList>
            <person name="Corre E."/>
            <person name="Pelletier E."/>
            <person name="Niang G."/>
            <person name="Scheremetjew M."/>
            <person name="Finn R."/>
            <person name="Kale V."/>
            <person name="Holt S."/>
            <person name="Cochrane G."/>
            <person name="Meng A."/>
            <person name="Brown T."/>
            <person name="Cohen L."/>
        </authorList>
    </citation>
    <scope>NUCLEOTIDE SEQUENCE</scope>
    <source>
        <strain evidence="2">RCC1383</strain>
    </source>
</reference>
<evidence type="ECO:0000313" key="2">
    <source>
        <dbReference type="EMBL" id="CAD8988582.1"/>
    </source>
</evidence>
<feature type="domain" description="CS" evidence="1">
    <location>
        <begin position="41"/>
        <end position="143"/>
    </location>
</feature>
<name>A0A7S1HR56_9EUKA</name>
<evidence type="ECO:0000259" key="1">
    <source>
        <dbReference type="PROSITE" id="PS51203"/>
    </source>
</evidence>
<dbReference type="EMBL" id="HBFZ01002071">
    <property type="protein sequence ID" value="CAD8988582.1"/>
    <property type="molecule type" value="Transcribed_RNA"/>
</dbReference>
<protein>
    <recommendedName>
        <fullName evidence="1">CS domain-containing protein</fullName>
    </recommendedName>
</protein>
<dbReference type="InterPro" id="IPR008978">
    <property type="entry name" value="HSP20-like_chaperone"/>
</dbReference>
<dbReference type="Pfam" id="PF04969">
    <property type="entry name" value="CS"/>
    <property type="match status" value="1"/>
</dbReference>
<dbReference type="PANTHER" id="PTHR13164">
    <property type="entry name" value="CALICYLIN BINDING PROTEIN"/>
    <property type="match status" value="1"/>
</dbReference>
<accession>A0A7S1HR56</accession>
<gene>
    <name evidence="2" type="ORF">PCOR1465_LOCUS1371</name>
</gene>
<dbReference type="Gene3D" id="2.60.40.790">
    <property type="match status" value="1"/>
</dbReference>